<dbReference type="InterPro" id="IPR018620">
    <property type="entry name" value="Ubiquitin3-bd_protein_But2_C"/>
</dbReference>
<feature type="domain" description="Cell wall mannoprotein PIR1-like C-terminal" evidence="4">
    <location>
        <begin position="64"/>
        <end position="138"/>
    </location>
</feature>
<feature type="region of interest" description="Disordered" evidence="1">
    <location>
        <begin position="189"/>
        <end position="215"/>
    </location>
</feature>
<evidence type="ECO:0000313" key="6">
    <source>
        <dbReference type="Proteomes" id="UP001220324"/>
    </source>
</evidence>
<dbReference type="PANTHER" id="PTHR39613">
    <property type="entry name" value="ANCHORED CELL WALL PROTEIN, PUTATIVE (AFU_ORTHOLOGUE AFUA_4G08960)-RELATED"/>
    <property type="match status" value="1"/>
</dbReference>
<proteinExistence type="predicted"/>
<gene>
    <name evidence="5" type="ORF">N7494_012867</name>
</gene>
<dbReference type="PANTHER" id="PTHR39613:SF1">
    <property type="entry name" value="ANCHORED CELL WALL PROTEIN, PUTATIVE (AFU_ORTHOLOGUE AFUA_4G08960)-RELATED"/>
    <property type="match status" value="1"/>
</dbReference>
<dbReference type="InterPro" id="IPR054508">
    <property type="entry name" value="PIR1-like_C"/>
</dbReference>
<dbReference type="EMBL" id="JAQIZZ010000008">
    <property type="protein sequence ID" value="KAJ5526217.1"/>
    <property type="molecule type" value="Genomic_DNA"/>
</dbReference>
<evidence type="ECO:0000259" key="4">
    <source>
        <dbReference type="Pfam" id="PF22799"/>
    </source>
</evidence>
<keyword evidence="2" id="KW-0732">Signal</keyword>
<evidence type="ECO:0000256" key="2">
    <source>
        <dbReference type="SAM" id="SignalP"/>
    </source>
</evidence>
<dbReference type="AlphaFoldDB" id="A0AAD6CQ48"/>
<feature type="signal peptide" evidence="2">
    <location>
        <begin position="1"/>
        <end position="16"/>
    </location>
</feature>
<feature type="compositionally biased region" description="Low complexity" evidence="1">
    <location>
        <begin position="250"/>
        <end position="318"/>
    </location>
</feature>
<accession>A0AAD6CQ48</accession>
<name>A0AAD6CQ48_9EURO</name>
<evidence type="ECO:0000259" key="3">
    <source>
        <dbReference type="Pfam" id="PF09792"/>
    </source>
</evidence>
<feature type="chain" id="PRO_5041932296" description="Ubiquitin 3 binding protein But2 C-terminal domain-containing protein" evidence="2">
    <location>
        <begin position="17"/>
        <end position="549"/>
    </location>
</feature>
<evidence type="ECO:0000313" key="5">
    <source>
        <dbReference type="EMBL" id="KAJ5526217.1"/>
    </source>
</evidence>
<keyword evidence="6" id="KW-1185">Reference proteome</keyword>
<dbReference type="Pfam" id="PF22799">
    <property type="entry name" value="PIR1-like_C"/>
    <property type="match status" value="1"/>
</dbReference>
<comment type="caution">
    <text evidence="5">The sequence shown here is derived from an EMBL/GenBank/DDBJ whole genome shotgun (WGS) entry which is preliminary data.</text>
</comment>
<feature type="region of interest" description="Disordered" evidence="1">
    <location>
        <begin position="244"/>
        <end position="332"/>
    </location>
</feature>
<reference evidence="5 6" key="1">
    <citation type="journal article" date="2023" name="IMA Fungus">
        <title>Comparative genomic study of the Penicillium genus elucidates a diverse pangenome and 15 lateral gene transfer events.</title>
        <authorList>
            <person name="Petersen C."/>
            <person name="Sorensen T."/>
            <person name="Nielsen M.R."/>
            <person name="Sondergaard T.E."/>
            <person name="Sorensen J.L."/>
            <person name="Fitzpatrick D.A."/>
            <person name="Frisvad J.C."/>
            <person name="Nielsen K.L."/>
        </authorList>
    </citation>
    <scope>NUCLEOTIDE SEQUENCE [LARGE SCALE GENOMIC DNA]</scope>
    <source>
        <strain evidence="5 6">IBT 35679</strain>
    </source>
</reference>
<dbReference type="Proteomes" id="UP001220324">
    <property type="component" value="Unassembled WGS sequence"/>
</dbReference>
<organism evidence="5 6">
    <name type="scientific">Penicillium frequentans</name>
    <dbReference type="NCBI Taxonomy" id="3151616"/>
    <lineage>
        <taxon>Eukaryota</taxon>
        <taxon>Fungi</taxon>
        <taxon>Dikarya</taxon>
        <taxon>Ascomycota</taxon>
        <taxon>Pezizomycotina</taxon>
        <taxon>Eurotiomycetes</taxon>
        <taxon>Eurotiomycetidae</taxon>
        <taxon>Eurotiales</taxon>
        <taxon>Aspergillaceae</taxon>
        <taxon>Penicillium</taxon>
    </lineage>
</organism>
<evidence type="ECO:0008006" key="7">
    <source>
        <dbReference type="Google" id="ProtNLM"/>
    </source>
</evidence>
<feature type="domain" description="Ubiquitin 3 binding protein But2 C-terminal" evidence="3">
    <location>
        <begin position="399"/>
        <end position="539"/>
    </location>
</feature>
<dbReference type="Pfam" id="PF09792">
    <property type="entry name" value="But2"/>
    <property type="match status" value="1"/>
</dbReference>
<sequence length="549" mass="54020">MKSFIAIAAFAAGTNALVGRSDSCCFHLTASGGVSGSLGQLSDGQVRVGDDSLSAADFCINSSGAITDSEGRGCIITTETTQFQCDTGADATTGFSITSSGGLEYHNSPHFIACETGENNGRNIYTTNSTSVTMCKNVELTADSCSGSGAGASSSALPSASASSIPMASSSSVAPAPSSVAPVYTSSAAPAVSSPAPAPVNSSPAAGSAPAPSAATLSGSPIYVTSTVTVTDCSCANTTPGFPAPSGETSPSYSQAPAPSSSAPAGGAQPSGPAGGSTPSASAAPSPSESVQPSGPAGGSTPSASAAPSSSESVQPSGPAGGFTTSASVPAESAAPTTSSMVAPAASTTTSMVAPAASTTSSMVAPAASTTAVQSSASATATQSSSSSCATTLTSGEYQYPHLIIPVNSSTPDTAYGTQYFGTVSETVSTLFNFDIPTSYEGSTCNLVFMFPQKADLETSDYTFSGDGKIDFSKLSEVASSSTTYDNAPSVSEDLGDITISAGNTYVVSSFSCPAGETIAFEMSEAGTTDLHWFNDWNPSPLGLFITKC</sequence>
<protein>
    <recommendedName>
        <fullName evidence="7">Ubiquitin 3 binding protein But2 C-terminal domain-containing protein</fullName>
    </recommendedName>
</protein>
<evidence type="ECO:0000256" key="1">
    <source>
        <dbReference type="SAM" id="MobiDB-lite"/>
    </source>
</evidence>